<evidence type="ECO:0000313" key="3">
    <source>
        <dbReference type="EMBL" id="GAV85137.1"/>
    </source>
</evidence>
<sequence length="133" mass="14838">MTGNKSLFVTWKPKDGGNVTFGDNTKGQIVGTGSIGNKDITITNVLHVKGLKHNLLSISQLCDKNCIKVKLLHSLKIFVKLFKKKKDFLFSKLEVIMAKNLKIIFLIIIALKMVLNMNSQLLGLLNKMELLKG</sequence>
<dbReference type="Pfam" id="PF22936">
    <property type="entry name" value="Pol_BBD"/>
    <property type="match status" value="1"/>
</dbReference>
<evidence type="ECO:0000313" key="4">
    <source>
        <dbReference type="Proteomes" id="UP000187406"/>
    </source>
</evidence>
<feature type="transmembrane region" description="Helical" evidence="1">
    <location>
        <begin position="103"/>
        <end position="125"/>
    </location>
</feature>
<organism evidence="3 4">
    <name type="scientific">Cephalotus follicularis</name>
    <name type="common">Albany pitcher plant</name>
    <dbReference type="NCBI Taxonomy" id="3775"/>
    <lineage>
        <taxon>Eukaryota</taxon>
        <taxon>Viridiplantae</taxon>
        <taxon>Streptophyta</taxon>
        <taxon>Embryophyta</taxon>
        <taxon>Tracheophyta</taxon>
        <taxon>Spermatophyta</taxon>
        <taxon>Magnoliopsida</taxon>
        <taxon>eudicotyledons</taxon>
        <taxon>Gunneridae</taxon>
        <taxon>Pentapetalae</taxon>
        <taxon>rosids</taxon>
        <taxon>fabids</taxon>
        <taxon>Oxalidales</taxon>
        <taxon>Cephalotaceae</taxon>
        <taxon>Cephalotus</taxon>
    </lineage>
</organism>
<feature type="domain" description="Retrovirus-related Pol polyprotein from transposon TNT 1-94-like beta-barrel" evidence="2">
    <location>
        <begin position="1"/>
        <end position="66"/>
    </location>
</feature>
<comment type="caution">
    <text evidence="3">The sequence shown here is derived from an EMBL/GenBank/DDBJ whole genome shotgun (WGS) entry which is preliminary data.</text>
</comment>
<dbReference type="Proteomes" id="UP000187406">
    <property type="component" value="Unassembled WGS sequence"/>
</dbReference>
<keyword evidence="4" id="KW-1185">Reference proteome</keyword>
<dbReference type="OrthoDB" id="1932348at2759"/>
<protein>
    <recommendedName>
        <fullName evidence="2">Retrovirus-related Pol polyprotein from transposon TNT 1-94-like beta-barrel domain-containing protein</fullName>
    </recommendedName>
</protein>
<dbReference type="InParanoid" id="A0A1Q3CY20"/>
<evidence type="ECO:0000259" key="2">
    <source>
        <dbReference type="Pfam" id="PF22936"/>
    </source>
</evidence>
<dbReference type="InterPro" id="IPR054722">
    <property type="entry name" value="PolX-like_BBD"/>
</dbReference>
<keyword evidence="1" id="KW-1133">Transmembrane helix</keyword>
<evidence type="ECO:0000256" key="1">
    <source>
        <dbReference type="SAM" id="Phobius"/>
    </source>
</evidence>
<keyword evidence="1" id="KW-0472">Membrane</keyword>
<dbReference type="EMBL" id="BDDD01003461">
    <property type="protein sequence ID" value="GAV85137.1"/>
    <property type="molecule type" value="Genomic_DNA"/>
</dbReference>
<proteinExistence type="predicted"/>
<accession>A0A1Q3CY20</accession>
<name>A0A1Q3CY20_CEPFO</name>
<dbReference type="AlphaFoldDB" id="A0A1Q3CY20"/>
<gene>
    <name evidence="3" type="ORF">CFOL_v3_28575</name>
</gene>
<reference evidence="4" key="1">
    <citation type="submission" date="2016-04" db="EMBL/GenBank/DDBJ databases">
        <title>Cephalotus genome sequencing.</title>
        <authorList>
            <person name="Fukushima K."/>
            <person name="Hasebe M."/>
            <person name="Fang X."/>
        </authorList>
    </citation>
    <scope>NUCLEOTIDE SEQUENCE [LARGE SCALE GENOMIC DNA]</scope>
    <source>
        <strain evidence="4">cv. St1</strain>
    </source>
</reference>
<keyword evidence="1" id="KW-0812">Transmembrane</keyword>